<dbReference type="InterPro" id="IPR001878">
    <property type="entry name" value="Znf_CCHC"/>
</dbReference>
<evidence type="ECO:0000313" key="3">
    <source>
        <dbReference type="EMBL" id="UNI18309.1"/>
    </source>
</evidence>
<dbReference type="GeneID" id="72066536"/>
<feature type="region of interest" description="Disordered" evidence="1">
    <location>
        <begin position="39"/>
        <end position="88"/>
    </location>
</feature>
<evidence type="ECO:0000313" key="4">
    <source>
        <dbReference type="Proteomes" id="UP000829364"/>
    </source>
</evidence>
<dbReference type="Proteomes" id="UP000829364">
    <property type="component" value="Chromosome 3"/>
</dbReference>
<dbReference type="Gene3D" id="4.10.60.10">
    <property type="entry name" value="Zinc finger, CCHC-type"/>
    <property type="match status" value="1"/>
</dbReference>
<reference evidence="3" key="1">
    <citation type="submission" date="2021-11" db="EMBL/GenBank/DDBJ databases">
        <title>Purpureocillium_takamizusanense_genome.</title>
        <authorList>
            <person name="Nguyen N.-H."/>
        </authorList>
    </citation>
    <scope>NUCLEOTIDE SEQUENCE</scope>
    <source>
        <strain evidence="3">PT3</strain>
    </source>
</reference>
<keyword evidence="4" id="KW-1185">Reference proteome</keyword>
<dbReference type="InterPro" id="IPR036875">
    <property type="entry name" value="Znf_CCHC_sf"/>
</dbReference>
<dbReference type="GO" id="GO:0003676">
    <property type="term" value="F:nucleic acid binding"/>
    <property type="evidence" value="ECO:0007669"/>
    <property type="project" value="InterPro"/>
</dbReference>
<dbReference type="GO" id="GO:0008270">
    <property type="term" value="F:zinc ion binding"/>
    <property type="evidence" value="ECO:0007669"/>
    <property type="project" value="InterPro"/>
</dbReference>
<feature type="domain" description="CCHC-type" evidence="2">
    <location>
        <begin position="88"/>
        <end position="104"/>
    </location>
</feature>
<sequence>MAVAIVGVAAVAAAAAVAAGAVFLMLRDQDTFWRETEPQLQLDQQRGGDSTPLANPSTAHPEIPYNTAPTSHQSPASSPSDTPPSSAPCGVCNQETHVARECIRANADGLLAACTLCNSTDHLIDECHKWLQLSFEGQFRVCFTERAKLPQLLMKNMNDAYALIDAWWRTGRPLPRDFPWSGGFVKKLREEKRWNLAVQCYEGPFRFDASGNEVDQGRTREVGIAMLSQRIGPQPFTT</sequence>
<dbReference type="KEGG" id="ptkz:JDV02_004583"/>
<evidence type="ECO:0000256" key="1">
    <source>
        <dbReference type="SAM" id="MobiDB-lite"/>
    </source>
</evidence>
<dbReference type="SMART" id="SM00343">
    <property type="entry name" value="ZnF_C2HC"/>
    <property type="match status" value="2"/>
</dbReference>
<evidence type="ECO:0000259" key="2">
    <source>
        <dbReference type="SMART" id="SM00343"/>
    </source>
</evidence>
<feature type="compositionally biased region" description="Polar residues" evidence="1">
    <location>
        <begin position="39"/>
        <end position="58"/>
    </location>
</feature>
<name>A0A9Q8QCT3_9HYPO</name>
<gene>
    <name evidence="3" type="ORF">JDV02_004583</name>
</gene>
<dbReference type="EMBL" id="CP086356">
    <property type="protein sequence ID" value="UNI18309.1"/>
    <property type="molecule type" value="Genomic_DNA"/>
</dbReference>
<dbReference type="RefSeq" id="XP_047841790.1">
    <property type="nucleotide sequence ID" value="XM_047985813.1"/>
</dbReference>
<organism evidence="3 4">
    <name type="scientific">Purpureocillium takamizusanense</name>
    <dbReference type="NCBI Taxonomy" id="2060973"/>
    <lineage>
        <taxon>Eukaryota</taxon>
        <taxon>Fungi</taxon>
        <taxon>Dikarya</taxon>
        <taxon>Ascomycota</taxon>
        <taxon>Pezizomycotina</taxon>
        <taxon>Sordariomycetes</taxon>
        <taxon>Hypocreomycetidae</taxon>
        <taxon>Hypocreales</taxon>
        <taxon>Ophiocordycipitaceae</taxon>
        <taxon>Purpureocillium</taxon>
    </lineage>
</organism>
<protein>
    <recommendedName>
        <fullName evidence="2">CCHC-type domain-containing protein</fullName>
    </recommendedName>
</protein>
<proteinExistence type="predicted"/>
<feature type="domain" description="CCHC-type" evidence="2">
    <location>
        <begin position="113"/>
        <end position="129"/>
    </location>
</feature>
<dbReference type="OrthoDB" id="5099850at2759"/>
<accession>A0A9Q8QCT3</accession>
<dbReference type="AlphaFoldDB" id="A0A9Q8QCT3"/>
<dbReference type="SUPFAM" id="SSF57756">
    <property type="entry name" value="Retrovirus zinc finger-like domains"/>
    <property type="match status" value="1"/>
</dbReference>